<proteinExistence type="predicted"/>
<accession>A0A7J6QY78</accession>
<dbReference type="Proteomes" id="UP000553632">
    <property type="component" value="Unassembled WGS sequence"/>
</dbReference>
<reference evidence="2 3" key="1">
    <citation type="submission" date="2020-04" db="EMBL/GenBank/DDBJ databases">
        <title>Perkinsus olseni comparative genomics.</title>
        <authorList>
            <person name="Bogema D.R."/>
        </authorList>
    </citation>
    <scope>NUCLEOTIDE SEQUENCE [LARGE SCALE GENOMIC DNA]</scope>
    <source>
        <strain evidence="2 3">ATCC PRA-207</strain>
    </source>
</reference>
<feature type="compositionally biased region" description="Pro residues" evidence="1">
    <location>
        <begin position="1"/>
        <end position="12"/>
    </location>
</feature>
<dbReference type="EMBL" id="JABANO010029553">
    <property type="protein sequence ID" value="KAF4713364.1"/>
    <property type="molecule type" value="Genomic_DNA"/>
</dbReference>
<name>A0A7J6QY78_PEROL</name>
<dbReference type="OMA" id="WDEPVTK"/>
<dbReference type="AlphaFoldDB" id="A0A7J6QY78"/>
<evidence type="ECO:0000313" key="3">
    <source>
        <dbReference type="Proteomes" id="UP000553632"/>
    </source>
</evidence>
<organism evidence="2 3">
    <name type="scientific">Perkinsus olseni</name>
    <name type="common">Perkinsus atlanticus</name>
    <dbReference type="NCBI Taxonomy" id="32597"/>
    <lineage>
        <taxon>Eukaryota</taxon>
        <taxon>Sar</taxon>
        <taxon>Alveolata</taxon>
        <taxon>Perkinsozoa</taxon>
        <taxon>Perkinsea</taxon>
        <taxon>Perkinsida</taxon>
        <taxon>Perkinsidae</taxon>
        <taxon>Perkinsus</taxon>
    </lineage>
</organism>
<feature type="region of interest" description="Disordered" evidence="1">
    <location>
        <begin position="1"/>
        <end position="22"/>
    </location>
</feature>
<evidence type="ECO:0000256" key="1">
    <source>
        <dbReference type="SAM" id="MobiDB-lite"/>
    </source>
</evidence>
<comment type="caution">
    <text evidence="2">The sequence shown here is derived from an EMBL/GenBank/DDBJ whole genome shotgun (WGS) entry which is preliminary data.</text>
</comment>
<sequence length="298" mass="33649">MLETPGCPPIPSHPEWQGSKSAKWMDRNTGKIMCRKMPNTACRAGEPDSFTAAGMARYFADQKGLDPHEGVRRFAPLEPSAEFRWRPSKKVLKVPGDGGTDRPIGIRRIDPVIHTVPKRAEKVHIRQTECRTEFDNVPRGRRIVIDEGRNAPHPRALRPAREASLEEVIGRRGRVRTVCEKRNGLRMAAEGDKLYKHPEFSDSFFKQGGLIAGAGFVRGSHPRTIPRNSVSWETFLPERPDLVGKKLPFREVERRAVQRQAEGSVQELWEWEQTILRDTPGANYEELSDDDIEGGGDS</sequence>
<evidence type="ECO:0000313" key="2">
    <source>
        <dbReference type="EMBL" id="KAF4713364.1"/>
    </source>
</evidence>
<keyword evidence="3" id="KW-1185">Reference proteome</keyword>
<protein>
    <submittedName>
        <fullName evidence="2">Sodium hydrogen exchanger, variant 2</fullName>
    </submittedName>
</protein>
<gene>
    <name evidence="2" type="primary">SLC9C1_1</name>
    <name evidence="2" type="ORF">FOZ63_023629</name>
</gene>